<feature type="transmembrane region" description="Helical" evidence="8">
    <location>
        <begin position="167"/>
        <end position="188"/>
    </location>
</feature>
<evidence type="ECO:0000256" key="3">
    <source>
        <dbReference type="ARBA" id="ARBA00022692"/>
    </source>
</evidence>
<dbReference type="InterPro" id="IPR001750">
    <property type="entry name" value="ND/Mrp_TM"/>
</dbReference>
<organism evidence="10 11">
    <name type="scientific">Actinotalea ferrariae CF5-4</name>
    <dbReference type="NCBI Taxonomy" id="948458"/>
    <lineage>
        <taxon>Bacteria</taxon>
        <taxon>Bacillati</taxon>
        <taxon>Actinomycetota</taxon>
        <taxon>Actinomycetes</taxon>
        <taxon>Micrococcales</taxon>
        <taxon>Cellulomonadaceae</taxon>
        <taxon>Actinotalea</taxon>
    </lineage>
</organism>
<comment type="caution">
    <text evidence="10">The sequence shown here is derived from an EMBL/GenBank/DDBJ whole genome shotgun (WGS) entry which is preliminary data.</text>
</comment>
<keyword evidence="4 8" id="KW-1133">Transmembrane helix</keyword>
<evidence type="ECO:0000256" key="7">
    <source>
        <dbReference type="SAM" id="MobiDB-lite"/>
    </source>
</evidence>
<dbReference type="EMBL" id="AXCW01000028">
    <property type="protein sequence ID" value="EYR64505.1"/>
    <property type="molecule type" value="Genomic_DNA"/>
</dbReference>
<proteinExistence type="inferred from homology"/>
<reference evidence="10 11" key="1">
    <citation type="submission" date="2014-01" db="EMBL/GenBank/DDBJ databases">
        <title>Actinotalea ferrariae CF5-4.</title>
        <authorList>
            <person name="Chen F."/>
            <person name="Li Y."/>
            <person name="Wang G."/>
        </authorList>
    </citation>
    <scope>NUCLEOTIDE SEQUENCE [LARGE SCALE GENOMIC DNA]</scope>
    <source>
        <strain evidence="10 11">CF5-4</strain>
    </source>
</reference>
<evidence type="ECO:0000313" key="11">
    <source>
        <dbReference type="Proteomes" id="UP000019753"/>
    </source>
</evidence>
<feature type="transmembrane region" description="Helical" evidence="8">
    <location>
        <begin position="29"/>
        <end position="47"/>
    </location>
</feature>
<evidence type="ECO:0000256" key="5">
    <source>
        <dbReference type="ARBA" id="ARBA00023136"/>
    </source>
</evidence>
<feature type="transmembrane region" description="Helical" evidence="8">
    <location>
        <begin position="208"/>
        <end position="225"/>
    </location>
</feature>
<dbReference type="GO" id="GO:0008137">
    <property type="term" value="F:NADH dehydrogenase (ubiquinone) activity"/>
    <property type="evidence" value="ECO:0007669"/>
    <property type="project" value="InterPro"/>
</dbReference>
<sequence>MLTVVVLLPVVVAAVLMMLPRLSQRAVAWSWVAAAAVDLALVIWMWIGFDPGRGTSGVVDGLAYDTKVRWIPTVDAAYHVGVDGLSLPLIALTSLLFLAVAIWSQREQDRPRRFAAVFLFLQTTCLGTFAALDLILFFVFFDLSIVGMYFVIAGWGHGNNRRSALKFFLYTFVGSLALLLGFIGLFLGGEERTFDMVRLAARPPLDDSPLLCGLVLLAIGIGLAVKTPLFPFHTWLPDAHTDAPAAGSAILAGVLLKLGTYGFVRIAMPMLPAAWQRWAMVAVVVGVVSVLWGAFVALAQRDAKRMIAYTSVNHMGYVILGLGVAGLVGADPEARTIATVGALVQMVSHGLLTGALFLLTGVLWSRGGTYDFSRWGGLARPAPLFAAALAVAVFGSLGLPGFSSFIAEFQVFTGTIQAAPVAGVIAVTGILVTAGLFLLAVQRLLTGPPLLAVPDAGPVTDDDGSTGSEFGVTADTAPRRAPAAAHAGHGAMDHGAMDHGAMDHGAMDHGAMDHGAMDHGAMDHGAPDDADAQTTTPTTTTPPPPSFPDLRMHEIASIVPLLVLSVVIGLAPVFLLDVIAPAAAAVVELVSR</sequence>
<feature type="transmembrane region" description="Helical" evidence="8">
    <location>
        <begin position="245"/>
        <end position="266"/>
    </location>
</feature>
<feature type="compositionally biased region" description="Basic and acidic residues" evidence="7">
    <location>
        <begin position="517"/>
        <end position="527"/>
    </location>
</feature>
<evidence type="ECO:0000256" key="1">
    <source>
        <dbReference type="ARBA" id="ARBA00004127"/>
    </source>
</evidence>
<feature type="domain" description="NADH:quinone oxidoreductase/Mrp antiporter transmembrane" evidence="9">
    <location>
        <begin position="131"/>
        <end position="431"/>
    </location>
</feature>
<comment type="subcellular location">
    <subcellularLocation>
        <location evidence="1">Endomembrane system</location>
        <topology evidence="1">Multi-pass membrane protein</topology>
    </subcellularLocation>
    <subcellularLocation>
        <location evidence="6">Membrane</location>
        <topology evidence="6">Multi-pass membrane protein</topology>
    </subcellularLocation>
</comment>
<evidence type="ECO:0000313" key="10">
    <source>
        <dbReference type="EMBL" id="EYR64505.1"/>
    </source>
</evidence>
<keyword evidence="5 8" id="KW-0472">Membrane</keyword>
<feature type="transmembrane region" description="Helical" evidence="8">
    <location>
        <begin position="85"/>
        <end position="103"/>
    </location>
</feature>
<feature type="transmembrane region" description="Helical" evidence="8">
    <location>
        <begin position="278"/>
        <end position="299"/>
    </location>
</feature>
<dbReference type="Pfam" id="PF00361">
    <property type="entry name" value="Proton_antipo_M"/>
    <property type="match status" value="1"/>
</dbReference>
<feature type="transmembrane region" description="Helical" evidence="8">
    <location>
        <begin position="6"/>
        <end position="22"/>
    </location>
</feature>
<dbReference type="AlphaFoldDB" id="A0A021VWW4"/>
<evidence type="ECO:0000256" key="8">
    <source>
        <dbReference type="SAM" id="Phobius"/>
    </source>
</evidence>
<keyword evidence="3 6" id="KW-0812">Transmembrane</keyword>
<dbReference type="PRINTS" id="PR01437">
    <property type="entry name" value="NUOXDRDTASE4"/>
</dbReference>
<dbReference type="GO" id="GO:0012505">
    <property type="term" value="C:endomembrane system"/>
    <property type="evidence" value="ECO:0007669"/>
    <property type="project" value="UniProtKB-SubCell"/>
</dbReference>
<dbReference type="PANTHER" id="PTHR43507">
    <property type="entry name" value="NADH-UBIQUINONE OXIDOREDUCTASE CHAIN 4"/>
    <property type="match status" value="1"/>
</dbReference>
<feature type="region of interest" description="Disordered" evidence="7">
    <location>
        <begin position="517"/>
        <end position="548"/>
    </location>
</feature>
<dbReference type="PANTHER" id="PTHR43507:SF1">
    <property type="entry name" value="NADH-UBIQUINONE OXIDOREDUCTASE CHAIN 4"/>
    <property type="match status" value="1"/>
</dbReference>
<dbReference type="InterPro" id="IPR003918">
    <property type="entry name" value="NADH_UbQ_OxRdtase"/>
</dbReference>
<dbReference type="GO" id="GO:0003954">
    <property type="term" value="F:NADH dehydrogenase activity"/>
    <property type="evidence" value="ECO:0007669"/>
    <property type="project" value="TreeGrafter"/>
</dbReference>
<feature type="transmembrane region" description="Helical" evidence="8">
    <location>
        <begin position="418"/>
        <end position="441"/>
    </location>
</feature>
<dbReference type="Proteomes" id="UP000019753">
    <property type="component" value="Unassembled WGS sequence"/>
</dbReference>
<dbReference type="NCBIfam" id="TIGR01972">
    <property type="entry name" value="NDH_I_M"/>
    <property type="match status" value="1"/>
</dbReference>
<comment type="similarity">
    <text evidence="2">Belongs to the complex I subunit 4 family.</text>
</comment>
<evidence type="ECO:0000256" key="2">
    <source>
        <dbReference type="ARBA" id="ARBA00009025"/>
    </source>
</evidence>
<evidence type="ECO:0000256" key="4">
    <source>
        <dbReference type="ARBA" id="ARBA00022989"/>
    </source>
</evidence>
<evidence type="ECO:0000259" key="9">
    <source>
        <dbReference type="Pfam" id="PF00361"/>
    </source>
</evidence>
<dbReference type="GO" id="GO:0015990">
    <property type="term" value="P:electron transport coupled proton transport"/>
    <property type="evidence" value="ECO:0007669"/>
    <property type="project" value="TreeGrafter"/>
</dbReference>
<accession>A0A021VWW4</accession>
<gene>
    <name evidence="10" type="ORF">N866_09495</name>
</gene>
<evidence type="ECO:0000256" key="6">
    <source>
        <dbReference type="RuleBase" id="RU000320"/>
    </source>
</evidence>
<feature type="transmembrane region" description="Helical" evidence="8">
    <location>
        <begin position="561"/>
        <end position="587"/>
    </location>
</feature>
<feature type="transmembrane region" description="Helical" evidence="8">
    <location>
        <begin position="115"/>
        <end position="132"/>
    </location>
</feature>
<dbReference type="GO" id="GO:0016020">
    <property type="term" value="C:membrane"/>
    <property type="evidence" value="ECO:0007669"/>
    <property type="project" value="UniProtKB-SubCell"/>
</dbReference>
<dbReference type="InterPro" id="IPR010227">
    <property type="entry name" value="NADH_Q_OxRdtase_chainM/4"/>
</dbReference>
<feature type="transmembrane region" description="Helical" evidence="8">
    <location>
        <begin position="384"/>
        <end position="406"/>
    </location>
</feature>
<feature type="region of interest" description="Disordered" evidence="7">
    <location>
        <begin position="456"/>
        <end position="497"/>
    </location>
</feature>
<feature type="transmembrane region" description="Helical" evidence="8">
    <location>
        <begin position="342"/>
        <end position="364"/>
    </location>
</feature>
<name>A0A021VWW4_9CELL</name>
<dbReference type="GO" id="GO:0048039">
    <property type="term" value="F:ubiquinone binding"/>
    <property type="evidence" value="ECO:0007669"/>
    <property type="project" value="TreeGrafter"/>
</dbReference>
<dbReference type="GO" id="GO:0042773">
    <property type="term" value="P:ATP synthesis coupled electron transport"/>
    <property type="evidence" value="ECO:0007669"/>
    <property type="project" value="InterPro"/>
</dbReference>
<keyword evidence="11" id="KW-1185">Reference proteome</keyword>
<feature type="transmembrane region" description="Helical" evidence="8">
    <location>
        <begin position="311"/>
        <end position="330"/>
    </location>
</feature>
<protein>
    <submittedName>
        <fullName evidence="10">Oxidoreductase</fullName>
    </submittedName>
</protein>